<comment type="caution">
    <text evidence="2">The sequence shown here is derived from an EMBL/GenBank/DDBJ whole genome shotgun (WGS) entry which is preliminary data.</text>
</comment>
<evidence type="ECO:0000256" key="1">
    <source>
        <dbReference type="RuleBase" id="RU003860"/>
    </source>
</evidence>
<organism evidence="2 3">
    <name type="scientific">Alkalispirillum mobile</name>
    <dbReference type="NCBI Taxonomy" id="85925"/>
    <lineage>
        <taxon>Bacteria</taxon>
        <taxon>Pseudomonadati</taxon>
        <taxon>Pseudomonadota</taxon>
        <taxon>Gammaproteobacteria</taxon>
        <taxon>Chromatiales</taxon>
        <taxon>Ectothiorhodospiraceae</taxon>
        <taxon>Alkalispirillum</taxon>
    </lineage>
</organism>
<proteinExistence type="inferred from homology"/>
<accession>A0A498C5B1</accession>
<dbReference type="SUPFAM" id="SSF82657">
    <property type="entry name" value="BolA-like"/>
    <property type="match status" value="1"/>
</dbReference>
<dbReference type="GO" id="GO:0016226">
    <property type="term" value="P:iron-sulfur cluster assembly"/>
    <property type="evidence" value="ECO:0007669"/>
    <property type="project" value="TreeGrafter"/>
</dbReference>
<dbReference type="InterPro" id="IPR036065">
    <property type="entry name" value="BolA-like_sf"/>
</dbReference>
<dbReference type="InterPro" id="IPR002634">
    <property type="entry name" value="BolA"/>
</dbReference>
<dbReference type="Proteomes" id="UP000275461">
    <property type="component" value="Unassembled WGS sequence"/>
</dbReference>
<dbReference type="PANTHER" id="PTHR46230:SF7">
    <property type="entry name" value="BOLA-LIKE PROTEIN 1"/>
    <property type="match status" value="1"/>
</dbReference>
<name>A0A498C5B1_9GAMM</name>
<gene>
    <name evidence="2" type="ORF">DFR31_0918</name>
</gene>
<dbReference type="EMBL" id="RCDA01000001">
    <property type="protein sequence ID" value="RLK51005.1"/>
    <property type="molecule type" value="Genomic_DNA"/>
</dbReference>
<evidence type="ECO:0000313" key="2">
    <source>
        <dbReference type="EMBL" id="RLK51005.1"/>
    </source>
</evidence>
<dbReference type="PIRSF" id="PIRSF003113">
    <property type="entry name" value="BolA"/>
    <property type="match status" value="1"/>
</dbReference>
<keyword evidence="3" id="KW-1185">Reference proteome</keyword>
<dbReference type="Pfam" id="PF01722">
    <property type="entry name" value="BolA"/>
    <property type="match status" value="1"/>
</dbReference>
<dbReference type="RefSeq" id="WP_245971084.1">
    <property type="nucleotide sequence ID" value="NZ_RCDA01000001.1"/>
</dbReference>
<dbReference type="AlphaFoldDB" id="A0A498C5B1"/>
<sequence>MSGNERVEMIRQRLEAALDIHSLEVQDDSHKHANHAGAQAGGGHFQVRVVSPDFQGLNTLQRHRKVYDAMGDAMRNDVIHALGIKALTPDEA</sequence>
<reference evidence="2 3" key="1">
    <citation type="submission" date="2018-10" db="EMBL/GenBank/DDBJ databases">
        <title>Genomic Encyclopedia of Type Strains, Phase IV (KMG-IV): sequencing the most valuable type-strain genomes for metagenomic binning, comparative biology and taxonomic classification.</title>
        <authorList>
            <person name="Goeker M."/>
        </authorList>
    </citation>
    <scope>NUCLEOTIDE SEQUENCE [LARGE SCALE GENOMIC DNA]</scope>
    <source>
        <strain evidence="2 3">DSM 12769</strain>
    </source>
</reference>
<protein>
    <submittedName>
        <fullName evidence="2">BolA protein</fullName>
    </submittedName>
</protein>
<evidence type="ECO:0000313" key="3">
    <source>
        <dbReference type="Proteomes" id="UP000275461"/>
    </source>
</evidence>
<dbReference type="PANTHER" id="PTHR46230">
    <property type="match status" value="1"/>
</dbReference>
<dbReference type="Gene3D" id="3.30.300.90">
    <property type="entry name" value="BolA-like"/>
    <property type="match status" value="1"/>
</dbReference>
<comment type="similarity">
    <text evidence="1">Belongs to the BolA/IbaG family.</text>
</comment>